<gene>
    <name evidence="1" type="ORF">BFJ65_g11032</name>
</gene>
<comment type="caution">
    <text evidence="1">The sequence shown here is derived from an EMBL/GenBank/DDBJ whole genome shotgun (WGS) entry which is preliminary data.</text>
</comment>
<accession>A0A3L6NB95</accession>
<dbReference type="PANTHER" id="PTHR35186:SF4">
    <property type="entry name" value="PRION-INHIBITION AND PROPAGATION HELO DOMAIN-CONTAINING PROTEIN"/>
    <property type="match status" value="1"/>
</dbReference>
<organism evidence="1">
    <name type="scientific">Fusarium oxysporum f. sp. cepae</name>
    <dbReference type="NCBI Taxonomy" id="396571"/>
    <lineage>
        <taxon>Eukaryota</taxon>
        <taxon>Fungi</taxon>
        <taxon>Dikarya</taxon>
        <taxon>Ascomycota</taxon>
        <taxon>Pezizomycotina</taxon>
        <taxon>Sordariomycetes</taxon>
        <taxon>Hypocreomycetidae</taxon>
        <taxon>Hypocreales</taxon>
        <taxon>Nectriaceae</taxon>
        <taxon>Fusarium</taxon>
        <taxon>Fusarium oxysporum species complex</taxon>
    </lineage>
</organism>
<evidence type="ECO:0000313" key="1">
    <source>
        <dbReference type="EMBL" id="RKK14471.1"/>
    </source>
</evidence>
<dbReference type="AlphaFoldDB" id="A0A3L6NB95"/>
<proteinExistence type="predicted"/>
<dbReference type="EMBL" id="MRCU01000007">
    <property type="protein sequence ID" value="RKK14471.1"/>
    <property type="molecule type" value="Genomic_DNA"/>
</dbReference>
<name>A0A3L6NB95_FUSOX</name>
<sequence length="280" mass="32232">MSGLEVAGIVLSSIPLLIIALEKYTEGLSTLHRWRKYKRELQSLIRNPETERIKLQNFCEKLLLDLVPHYDIEALIDNPMGDLWREEERLKKVQFRLGKGFKVFQDTANDLRATLCDIGRLIDSQGEGMFPGLKRAVFTLSRSQYAGILMEIRDSVSNLENLTNHNMELEPARIVRSKQKHGDHGSFRSSFTAIHCHSGVRRHLNHWCLAAPWAVDFSRARDRRHRPEPALLYCCDVVCPCCDITALGHAYRLWCLRHLGSSIYRRLCYQGCLLSDIIDT</sequence>
<protein>
    <submittedName>
        <fullName evidence="1">Uncharacterized protein</fullName>
    </submittedName>
</protein>
<dbReference type="Proteomes" id="UP000270866">
    <property type="component" value="Chromosome 9"/>
</dbReference>
<dbReference type="PANTHER" id="PTHR35186">
    <property type="entry name" value="ANK_REP_REGION DOMAIN-CONTAINING PROTEIN"/>
    <property type="match status" value="1"/>
</dbReference>
<reference evidence="1" key="1">
    <citation type="journal article" date="2018" name="Sci. Rep.">
        <title>Characterisation of pathogen-specific regions and novel effector candidates in Fusarium oxysporum f. sp. cepae.</title>
        <authorList>
            <person name="Armitage A.D."/>
            <person name="Taylor A."/>
            <person name="Sobczyk M.K."/>
            <person name="Baxter L."/>
            <person name="Greenfield B.P."/>
            <person name="Bates H.J."/>
            <person name="Wilson F."/>
            <person name="Jackson A.C."/>
            <person name="Ott S."/>
            <person name="Harrison R.J."/>
            <person name="Clarkson J.P."/>
        </authorList>
    </citation>
    <scope>NUCLEOTIDE SEQUENCE [LARGE SCALE GENOMIC DNA]</scope>
    <source>
        <strain evidence="1">FoC_Fus2</strain>
    </source>
</reference>